<sequence>MSSVVDVPIVQPEPASVPPPPAPTYNPPQPSVASPSASLYVGELDPTVTEAMLFEIFNMIGPVASIRVCRDAVTRRSLGYAYVNYLNTSDGERALEQLNYSLIKNRACRIMWSQRDPALRKTGQGNIFIKNLDEQIDNKALHDTFAAFGNVLSCKVATDEQGRSKGYGFVHYETAEAAETAIKAVNSMLLNDKKVYVGYHISRKVCCVSHPTYYWYNLHVMQERQSKMDEMRAQFTNLYVKNLDTSVTQEEFEEMFNRFGNVTSAMIQVDEAGNSKGFGFVNFETHDEAQFAVDGLHDTEIKGKKIFVSRAQKKAEREEELRRSYEQAKMEKLSKYAGVNLYIKNLEDDVDDEKLRSEFEPFGTITSCKVMRDEKGTSKGFGFVCFSSSDEATKAVAEMNNKMIGSKPLYVSLAQRREVRRQQLESQIAQRNQIRLQQAAAAGIPGGYINAPLYYPPGANGFPPQSRNMMGYGQPGMMPPRPRYPPAGGQVPGMPIPPYGAPPPQYGMPGYPRAPRAPSARGPGSSPTNPTAPIPRANGPPPTNGAPRPGPQGAPASRPPPAGVPAPGTRSQQAYKLNPQTRNVAPSAPVPPVPVAQPEVSVLTNNALANASPMEQKQMLGEVIYMRIAPSQPELAGKITGMLLEMDNAELLHLVESNEAMNAKVNEALTVLHDFAKDED</sequence>
<evidence type="ECO:0000259" key="14">
    <source>
        <dbReference type="PROSITE" id="PS50102"/>
    </source>
</evidence>
<dbReference type="GO" id="GO:0010494">
    <property type="term" value="C:cytoplasmic stress granule"/>
    <property type="evidence" value="ECO:0007669"/>
    <property type="project" value="UniProtKB-ARBA"/>
</dbReference>
<name>A0AAD4BUW0_BOLED</name>
<reference evidence="16" key="2">
    <citation type="journal article" date="2020" name="Nat. Commun.">
        <title>Large-scale genome sequencing of mycorrhizal fungi provides insights into the early evolution of symbiotic traits.</title>
        <authorList>
            <person name="Miyauchi S."/>
            <person name="Kiss E."/>
            <person name="Kuo A."/>
            <person name="Drula E."/>
            <person name="Kohler A."/>
            <person name="Sanchez-Garcia M."/>
            <person name="Morin E."/>
            <person name="Andreopoulos B."/>
            <person name="Barry K.W."/>
            <person name="Bonito G."/>
            <person name="Buee M."/>
            <person name="Carver A."/>
            <person name="Chen C."/>
            <person name="Cichocki N."/>
            <person name="Clum A."/>
            <person name="Culley D."/>
            <person name="Crous P.W."/>
            <person name="Fauchery L."/>
            <person name="Girlanda M."/>
            <person name="Hayes R.D."/>
            <person name="Keri Z."/>
            <person name="LaButti K."/>
            <person name="Lipzen A."/>
            <person name="Lombard V."/>
            <person name="Magnuson J."/>
            <person name="Maillard F."/>
            <person name="Murat C."/>
            <person name="Nolan M."/>
            <person name="Ohm R.A."/>
            <person name="Pangilinan J."/>
            <person name="Pereira M.F."/>
            <person name="Perotto S."/>
            <person name="Peter M."/>
            <person name="Pfister S."/>
            <person name="Riley R."/>
            <person name="Sitrit Y."/>
            <person name="Stielow J.B."/>
            <person name="Szollosi G."/>
            <person name="Zifcakova L."/>
            <person name="Stursova M."/>
            <person name="Spatafora J.W."/>
            <person name="Tedersoo L."/>
            <person name="Vaario L.M."/>
            <person name="Yamada A."/>
            <person name="Yan M."/>
            <person name="Wang P."/>
            <person name="Xu J."/>
            <person name="Bruns T."/>
            <person name="Baldrian P."/>
            <person name="Vilgalys R."/>
            <person name="Dunand C."/>
            <person name="Henrissat B."/>
            <person name="Grigoriev I.V."/>
            <person name="Hibbett D."/>
            <person name="Nagy L.G."/>
            <person name="Martin F.M."/>
        </authorList>
    </citation>
    <scope>NUCLEOTIDE SEQUENCE</scope>
    <source>
        <strain evidence="16">BED1</strain>
    </source>
</reference>
<dbReference type="FunFam" id="3.30.70.330:FF:000651">
    <property type="entry name" value="Poly(A) binding protein cytoplasmic 1 like"/>
    <property type="match status" value="1"/>
</dbReference>
<accession>A0AAD4BUW0</accession>
<dbReference type="InterPro" id="IPR000504">
    <property type="entry name" value="RRM_dom"/>
</dbReference>
<evidence type="ECO:0000256" key="1">
    <source>
        <dbReference type="ARBA" id="ARBA00004123"/>
    </source>
</evidence>
<feature type="domain" description="RRM" evidence="14">
    <location>
        <begin position="236"/>
        <end position="313"/>
    </location>
</feature>
<keyword evidence="7" id="KW-0509">mRNA transport</keyword>
<feature type="domain" description="PABC" evidence="15">
    <location>
        <begin position="600"/>
        <end position="677"/>
    </location>
</feature>
<feature type="compositionally biased region" description="Pro residues" evidence="13">
    <location>
        <begin position="530"/>
        <end position="564"/>
    </location>
</feature>
<dbReference type="InterPro" id="IPR006515">
    <property type="entry name" value="PABP_1234"/>
</dbReference>
<feature type="compositionally biased region" description="Pro residues" evidence="13">
    <location>
        <begin position="15"/>
        <end position="30"/>
    </location>
</feature>
<dbReference type="InterPro" id="IPR034364">
    <property type="entry name" value="PABP_RRM1"/>
</dbReference>
<evidence type="ECO:0000313" key="16">
    <source>
        <dbReference type="EMBL" id="KAF8440476.1"/>
    </source>
</evidence>
<dbReference type="CDD" id="cd12378">
    <property type="entry name" value="RRM1_I_PABPs"/>
    <property type="match status" value="1"/>
</dbReference>
<dbReference type="Gene3D" id="3.30.70.330">
    <property type="match status" value="4"/>
</dbReference>
<keyword evidence="5 12" id="KW-0963">Cytoplasm</keyword>
<dbReference type="InterPro" id="IPR036053">
    <property type="entry name" value="PABP-dom"/>
</dbReference>
<evidence type="ECO:0000256" key="7">
    <source>
        <dbReference type="ARBA" id="ARBA00022816"/>
    </source>
</evidence>
<evidence type="ECO:0000256" key="3">
    <source>
        <dbReference type="ARBA" id="ARBA00008557"/>
    </source>
</evidence>
<reference evidence="16" key="1">
    <citation type="submission" date="2019-10" db="EMBL/GenBank/DDBJ databases">
        <authorList>
            <consortium name="DOE Joint Genome Institute"/>
            <person name="Kuo A."/>
            <person name="Miyauchi S."/>
            <person name="Kiss E."/>
            <person name="Drula E."/>
            <person name="Kohler A."/>
            <person name="Sanchez-Garcia M."/>
            <person name="Andreopoulos B."/>
            <person name="Barry K.W."/>
            <person name="Bonito G."/>
            <person name="Buee M."/>
            <person name="Carver A."/>
            <person name="Chen C."/>
            <person name="Cichocki N."/>
            <person name="Clum A."/>
            <person name="Culley D."/>
            <person name="Crous P.W."/>
            <person name="Fauchery L."/>
            <person name="Girlanda M."/>
            <person name="Hayes R."/>
            <person name="Keri Z."/>
            <person name="LaButti K."/>
            <person name="Lipzen A."/>
            <person name="Lombard V."/>
            <person name="Magnuson J."/>
            <person name="Maillard F."/>
            <person name="Morin E."/>
            <person name="Murat C."/>
            <person name="Nolan M."/>
            <person name="Ohm R."/>
            <person name="Pangilinan J."/>
            <person name="Pereira M."/>
            <person name="Perotto S."/>
            <person name="Peter M."/>
            <person name="Riley R."/>
            <person name="Sitrit Y."/>
            <person name="Stielow B."/>
            <person name="Szollosi G."/>
            <person name="Zifcakova L."/>
            <person name="Stursova M."/>
            <person name="Spatafora J.W."/>
            <person name="Tedersoo L."/>
            <person name="Vaario L.-M."/>
            <person name="Yamada A."/>
            <person name="Yan M."/>
            <person name="Wang P."/>
            <person name="Xu J."/>
            <person name="Bruns T."/>
            <person name="Baldrian P."/>
            <person name="Vilgalys R."/>
            <person name="Henrissat B."/>
            <person name="Grigoriev I.V."/>
            <person name="Hibbett D."/>
            <person name="Nagy L.G."/>
            <person name="Martin F.M."/>
        </authorList>
    </citation>
    <scope>NUCLEOTIDE SEQUENCE</scope>
    <source>
        <strain evidence="16">BED1</strain>
    </source>
</reference>
<evidence type="ECO:0000259" key="15">
    <source>
        <dbReference type="PROSITE" id="PS51309"/>
    </source>
</evidence>
<dbReference type="GO" id="GO:0006417">
    <property type="term" value="P:regulation of translation"/>
    <property type="evidence" value="ECO:0007669"/>
    <property type="project" value="UniProtKB-KW"/>
</dbReference>
<dbReference type="GO" id="GO:0005634">
    <property type="term" value="C:nucleus"/>
    <property type="evidence" value="ECO:0007669"/>
    <property type="project" value="UniProtKB-SubCell"/>
</dbReference>
<evidence type="ECO:0000256" key="6">
    <source>
        <dbReference type="ARBA" id="ARBA00022737"/>
    </source>
</evidence>
<dbReference type="Pfam" id="PF00658">
    <property type="entry name" value="MLLE"/>
    <property type="match status" value="1"/>
</dbReference>
<dbReference type="SUPFAM" id="SSF54928">
    <property type="entry name" value="RNA-binding domain, RBD"/>
    <property type="match status" value="2"/>
</dbReference>
<feature type="compositionally biased region" description="Low complexity" evidence="13">
    <location>
        <begin position="507"/>
        <end position="527"/>
    </location>
</feature>
<keyword evidence="17" id="KW-1185">Reference proteome</keyword>
<dbReference type="PROSITE" id="PS51309">
    <property type="entry name" value="PABC"/>
    <property type="match status" value="1"/>
</dbReference>
<evidence type="ECO:0000256" key="2">
    <source>
        <dbReference type="ARBA" id="ARBA00004496"/>
    </source>
</evidence>
<keyword evidence="10" id="KW-0539">Nucleus</keyword>
<dbReference type="CDD" id="cd12380">
    <property type="entry name" value="RRM3_I_PABPs"/>
    <property type="match status" value="1"/>
</dbReference>
<feature type="domain" description="RRM" evidence="14">
    <location>
        <begin position="339"/>
        <end position="416"/>
    </location>
</feature>
<dbReference type="InterPro" id="IPR003954">
    <property type="entry name" value="RRM_euk-type"/>
</dbReference>
<keyword evidence="8" id="KW-0810">Translation regulation</keyword>
<dbReference type="InterPro" id="IPR045305">
    <property type="entry name" value="RRM2_I_PABPs"/>
</dbReference>
<dbReference type="InterPro" id="IPR002004">
    <property type="entry name" value="PABP_HYD_C"/>
</dbReference>
<evidence type="ECO:0000256" key="9">
    <source>
        <dbReference type="ARBA" id="ARBA00022884"/>
    </source>
</evidence>
<dbReference type="FunFam" id="3.30.70.330:FF:000003">
    <property type="entry name" value="Polyadenylate-binding protein"/>
    <property type="match status" value="1"/>
</dbReference>
<keyword evidence="4" id="KW-0813">Transport</keyword>
<comment type="caution">
    <text evidence="16">The sequence shown here is derived from an EMBL/GenBank/DDBJ whole genome shotgun (WGS) entry which is preliminary data.</text>
</comment>
<dbReference type="PROSITE" id="PS50102">
    <property type="entry name" value="RRM"/>
    <property type="match status" value="4"/>
</dbReference>
<dbReference type="CDD" id="cd12379">
    <property type="entry name" value="RRM2_I_PABPs"/>
    <property type="match status" value="1"/>
</dbReference>
<dbReference type="EMBL" id="WHUW01000012">
    <property type="protein sequence ID" value="KAF8440476.1"/>
    <property type="molecule type" value="Genomic_DNA"/>
</dbReference>
<gene>
    <name evidence="16" type="ORF">L210DRAFT_3479956</name>
</gene>
<feature type="region of interest" description="Disordered" evidence="13">
    <location>
        <begin position="470"/>
        <end position="571"/>
    </location>
</feature>
<dbReference type="Gene3D" id="1.10.1900.10">
    <property type="entry name" value="c-terminal domain of poly(a) binding protein"/>
    <property type="match status" value="1"/>
</dbReference>
<dbReference type="SMART" id="SM00517">
    <property type="entry name" value="PolyA"/>
    <property type="match status" value="1"/>
</dbReference>
<dbReference type="InterPro" id="IPR012677">
    <property type="entry name" value="Nucleotide-bd_a/b_plait_sf"/>
</dbReference>
<evidence type="ECO:0000256" key="4">
    <source>
        <dbReference type="ARBA" id="ARBA00022448"/>
    </source>
</evidence>
<keyword evidence="6" id="KW-0677">Repeat</keyword>
<dbReference type="CDD" id="cd12381">
    <property type="entry name" value="RRM4_I_PABPs"/>
    <property type="match status" value="1"/>
</dbReference>
<evidence type="ECO:0000256" key="8">
    <source>
        <dbReference type="ARBA" id="ARBA00022845"/>
    </source>
</evidence>
<dbReference type="InterPro" id="IPR035979">
    <property type="entry name" value="RBD_domain_sf"/>
</dbReference>
<feature type="compositionally biased region" description="Pro residues" evidence="13">
    <location>
        <begin position="494"/>
        <end position="506"/>
    </location>
</feature>
<protein>
    <recommendedName>
        <fullName evidence="12">Polyadenylate-binding protein</fullName>
        <shortName evidence="12">PABP</shortName>
    </recommendedName>
</protein>
<evidence type="ECO:0000256" key="12">
    <source>
        <dbReference type="RuleBase" id="RU362004"/>
    </source>
</evidence>
<dbReference type="SUPFAM" id="SSF63570">
    <property type="entry name" value="PABC (PABP) domain"/>
    <property type="match status" value="1"/>
</dbReference>
<dbReference type="GO" id="GO:0051028">
    <property type="term" value="P:mRNA transport"/>
    <property type="evidence" value="ECO:0007669"/>
    <property type="project" value="UniProtKB-KW"/>
</dbReference>
<dbReference type="Proteomes" id="UP001194468">
    <property type="component" value="Unassembled WGS sequence"/>
</dbReference>
<evidence type="ECO:0000256" key="5">
    <source>
        <dbReference type="ARBA" id="ARBA00022490"/>
    </source>
</evidence>
<feature type="domain" description="RRM" evidence="14">
    <location>
        <begin position="37"/>
        <end position="115"/>
    </location>
</feature>
<comment type="function">
    <text evidence="12">Binds the poly(A) tail of mRNA.</text>
</comment>
<dbReference type="Pfam" id="PF00076">
    <property type="entry name" value="RRM_1"/>
    <property type="match status" value="4"/>
</dbReference>
<dbReference type="SMART" id="SM00360">
    <property type="entry name" value="RRM"/>
    <property type="match status" value="4"/>
</dbReference>
<dbReference type="SMART" id="SM00361">
    <property type="entry name" value="RRM_1"/>
    <property type="match status" value="3"/>
</dbReference>
<evidence type="ECO:0000256" key="10">
    <source>
        <dbReference type="ARBA" id="ARBA00023242"/>
    </source>
</evidence>
<dbReference type="FunFam" id="3.30.70.330:FF:000648">
    <property type="entry name" value="Polyadenylate-binding protein"/>
    <property type="match status" value="1"/>
</dbReference>
<dbReference type="GO" id="GO:0003723">
    <property type="term" value="F:RNA binding"/>
    <property type="evidence" value="ECO:0007669"/>
    <property type="project" value="UniProtKB-UniRule"/>
</dbReference>
<organism evidence="16 17">
    <name type="scientific">Boletus edulis BED1</name>
    <dbReference type="NCBI Taxonomy" id="1328754"/>
    <lineage>
        <taxon>Eukaryota</taxon>
        <taxon>Fungi</taxon>
        <taxon>Dikarya</taxon>
        <taxon>Basidiomycota</taxon>
        <taxon>Agaricomycotina</taxon>
        <taxon>Agaricomycetes</taxon>
        <taxon>Agaricomycetidae</taxon>
        <taxon>Boletales</taxon>
        <taxon>Boletineae</taxon>
        <taxon>Boletaceae</taxon>
        <taxon>Boletoideae</taxon>
        <taxon>Boletus</taxon>
    </lineage>
</organism>
<dbReference type="AlphaFoldDB" id="A0AAD4BUW0"/>
<proteinExistence type="inferred from homology"/>
<dbReference type="NCBIfam" id="TIGR01628">
    <property type="entry name" value="PABP-1234"/>
    <property type="match status" value="1"/>
</dbReference>
<keyword evidence="9 11" id="KW-0694">RNA-binding</keyword>
<comment type="subcellular location">
    <subcellularLocation>
        <location evidence="2 12">Cytoplasm</location>
    </subcellularLocation>
    <subcellularLocation>
        <location evidence="1">Nucleus</location>
    </subcellularLocation>
</comment>
<dbReference type="FunFam" id="3.30.70.330:FF:000441">
    <property type="entry name" value="Polyadenylate-binding protein"/>
    <property type="match status" value="1"/>
</dbReference>
<evidence type="ECO:0000256" key="13">
    <source>
        <dbReference type="SAM" id="MobiDB-lite"/>
    </source>
</evidence>
<evidence type="ECO:0000256" key="11">
    <source>
        <dbReference type="PROSITE-ProRule" id="PRU00176"/>
    </source>
</evidence>
<feature type="region of interest" description="Disordered" evidence="13">
    <location>
        <begin position="1"/>
        <end position="31"/>
    </location>
</feature>
<feature type="domain" description="RRM" evidence="14">
    <location>
        <begin position="125"/>
        <end position="202"/>
    </location>
</feature>
<dbReference type="PANTHER" id="PTHR24012">
    <property type="entry name" value="RNA BINDING PROTEIN"/>
    <property type="match status" value="1"/>
</dbReference>
<comment type="similarity">
    <text evidence="3 12">Belongs to the polyadenylate-binding protein type-1 family.</text>
</comment>
<evidence type="ECO:0000313" key="17">
    <source>
        <dbReference type="Proteomes" id="UP001194468"/>
    </source>
</evidence>